<evidence type="ECO:0000256" key="1">
    <source>
        <dbReference type="SAM" id="MobiDB-lite"/>
    </source>
</evidence>
<gene>
    <name evidence="3" type="ORF">JQN83_26695</name>
</gene>
<dbReference type="Gene3D" id="3.60.10.10">
    <property type="entry name" value="Endonuclease/exonuclease/phosphatase"/>
    <property type="match status" value="1"/>
</dbReference>
<dbReference type="SUPFAM" id="SSF56219">
    <property type="entry name" value="DNase I-like"/>
    <property type="match status" value="1"/>
</dbReference>
<name>A0ABS3VFI5_9ACTN</name>
<accession>A0ABS3VFI5</accession>
<feature type="region of interest" description="Disordered" evidence="1">
    <location>
        <begin position="204"/>
        <end position="234"/>
    </location>
</feature>
<dbReference type="EMBL" id="JAGFWR010000023">
    <property type="protein sequence ID" value="MBO4164373.1"/>
    <property type="molecule type" value="Genomic_DNA"/>
</dbReference>
<keyword evidence="4" id="KW-1185">Reference proteome</keyword>
<dbReference type="RefSeq" id="WP_208569909.1">
    <property type="nucleotide sequence ID" value="NZ_JAGFWR010000023.1"/>
</dbReference>
<protein>
    <submittedName>
        <fullName evidence="3">Endonuclease/exonuclease/phosphatase family protein</fullName>
    </submittedName>
</protein>
<dbReference type="GO" id="GO:0004519">
    <property type="term" value="F:endonuclease activity"/>
    <property type="evidence" value="ECO:0007669"/>
    <property type="project" value="UniProtKB-KW"/>
</dbReference>
<keyword evidence="3" id="KW-0378">Hydrolase</keyword>
<dbReference type="Pfam" id="PF03372">
    <property type="entry name" value="Exo_endo_phos"/>
    <property type="match status" value="1"/>
</dbReference>
<dbReference type="InterPro" id="IPR005135">
    <property type="entry name" value="Endo/exonuclease/phosphatase"/>
</dbReference>
<feature type="domain" description="Endonuclease/exonuclease/phosphatase" evidence="2">
    <location>
        <begin position="5"/>
        <end position="274"/>
    </location>
</feature>
<dbReference type="Proteomes" id="UP000671399">
    <property type="component" value="Unassembled WGS sequence"/>
</dbReference>
<evidence type="ECO:0000313" key="4">
    <source>
        <dbReference type="Proteomes" id="UP000671399"/>
    </source>
</evidence>
<dbReference type="InterPro" id="IPR036691">
    <property type="entry name" value="Endo/exonu/phosph_ase_sf"/>
</dbReference>
<keyword evidence="3" id="KW-0540">Nuclease</keyword>
<organism evidence="3 4">
    <name type="scientific">Micromonospora antibiotica</name>
    <dbReference type="NCBI Taxonomy" id="2807623"/>
    <lineage>
        <taxon>Bacteria</taxon>
        <taxon>Bacillati</taxon>
        <taxon>Actinomycetota</taxon>
        <taxon>Actinomycetes</taxon>
        <taxon>Micromonosporales</taxon>
        <taxon>Micromonosporaceae</taxon>
        <taxon>Micromonospora</taxon>
    </lineage>
</organism>
<keyword evidence="3" id="KW-0255">Endonuclease</keyword>
<evidence type="ECO:0000313" key="3">
    <source>
        <dbReference type="EMBL" id="MBO4164373.1"/>
    </source>
</evidence>
<comment type="caution">
    <text evidence="3">The sequence shown here is derived from an EMBL/GenBank/DDBJ whole genome shotgun (WGS) entry which is preliminary data.</text>
</comment>
<reference evidence="3 4" key="1">
    <citation type="submission" date="2021-03" db="EMBL/GenBank/DDBJ databases">
        <authorList>
            <person name="Lee D.-H."/>
        </authorList>
    </citation>
    <scope>NUCLEOTIDE SEQUENCE [LARGE SCALE GENOMIC DNA]</scope>
    <source>
        <strain evidence="3 4">MMS20-R2-23</strain>
    </source>
</reference>
<proteinExistence type="predicted"/>
<sequence length="286" mass="30792">MLRMMTWNIRTGGRDRTGPDRRDLVCRVVTAQAPDVLAVQELRGFDRPGVLAGFADRVGMRPHLARSCFGQPVAVLVRPPWRIRSAGPVRRPLHHAAQRVELATTAGPLTVFGTHLDPYTGLRRRIEAGWLARAVGRAPGESALLAGDLNTLDPGTDHADRVARLPAAYRRRHLRRDGRTVDTRAVARLLAAGLVDLWTHAAGPPELPRGGGPADPTHAAGPAEVGLTAPTRHGGGGEFSGMRLDYLLGTPALAARLRDIHVVRGGDTEYASDHYPVVAELDLDPA</sequence>
<evidence type="ECO:0000259" key="2">
    <source>
        <dbReference type="Pfam" id="PF03372"/>
    </source>
</evidence>